<evidence type="ECO:0000313" key="11">
    <source>
        <dbReference type="Proteomes" id="UP000231658"/>
    </source>
</evidence>
<comment type="catalytic activity">
    <reaction evidence="1 5 6">
        <text>[protein]-peptidylproline (omega=180) = [protein]-peptidylproline (omega=0)</text>
        <dbReference type="Rhea" id="RHEA:16237"/>
        <dbReference type="Rhea" id="RHEA-COMP:10747"/>
        <dbReference type="Rhea" id="RHEA-COMP:10748"/>
        <dbReference type="ChEBI" id="CHEBI:83833"/>
        <dbReference type="ChEBI" id="CHEBI:83834"/>
        <dbReference type="EC" id="5.2.1.8"/>
    </reaction>
</comment>
<dbReference type="SMART" id="SM00450">
    <property type="entry name" value="RHOD"/>
    <property type="match status" value="1"/>
</dbReference>
<evidence type="ECO:0000256" key="6">
    <source>
        <dbReference type="RuleBase" id="RU003915"/>
    </source>
</evidence>
<protein>
    <recommendedName>
        <fullName evidence="6">Peptidyl-prolyl cis-trans isomerase</fullName>
        <ecNumber evidence="6">5.2.1.8</ecNumber>
    </recommendedName>
</protein>
<evidence type="ECO:0000256" key="4">
    <source>
        <dbReference type="ARBA" id="ARBA00023235"/>
    </source>
</evidence>
<reference evidence="10 11" key="1">
    <citation type="submission" date="2016-07" db="EMBL/GenBank/DDBJ databases">
        <authorList>
            <person name="Lefevre C.T."/>
        </authorList>
    </citation>
    <scope>NUCLEOTIDE SEQUENCE [LARGE SCALE GENOMIC DNA]</scope>
    <source>
        <strain evidence="10">PR1</strain>
    </source>
</reference>
<dbReference type="Proteomes" id="UP000231658">
    <property type="component" value="Unassembled WGS sequence"/>
</dbReference>
<dbReference type="InterPro" id="IPR001179">
    <property type="entry name" value="PPIase_FKBP_dom"/>
</dbReference>
<dbReference type="EC" id="5.2.1.8" evidence="6"/>
<dbReference type="SUPFAM" id="SSF54534">
    <property type="entry name" value="FKBP-like"/>
    <property type="match status" value="1"/>
</dbReference>
<feature type="signal peptide" evidence="7">
    <location>
        <begin position="1"/>
        <end position="24"/>
    </location>
</feature>
<organism evidence="10 11">
    <name type="scientific">Candidatus Terasakiella magnetica</name>
    <dbReference type="NCBI Taxonomy" id="1867952"/>
    <lineage>
        <taxon>Bacteria</taxon>
        <taxon>Pseudomonadati</taxon>
        <taxon>Pseudomonadota</taxon>
        <taxon>Alphaproteobacteria</taxon>
        <taxon>Rhodospirillales</taxon>
        <taxon>Terasakiellaceae</taxon>
        <taxon>Terasakiella</taxon>
    </lineage>
</organism>
<evidence type="ECO:0000313" key="10">
    <source>
        <dbReference type="EMBL" id="SCA57016.1"/>
    </source>
</evidence>
<evidence type="ECO:0000256" key="1">
    <source>
        <dbReference type="ARBA" id="ARBA00000971"/>
    </source>
</evidence>
<feature type="domain" description="PPIase FKBP-type" evidence="8">
    <location>
        <begin position="43"/>
        <end position="131"/>
    </location>
</feature>
<dbReference type="Pfam" id="PF00581">
    <property type="entry name" value="Rhodanese"/>
    <property type="match status" value="1"/>
</dbReference>
<proteinExistence type="inferred from homology"/>
<keyword evidence="7" id="KW-0732">Signal</keyword>
<dbReference type="PANTHER" id="PTHR43811">
    <property type="entry name" value="FKBP-TYPE PEPTIDYL-PROLYL CIS-TRANS ISOMERASE FKPA"/>
    <property type="match status" value="1"/>
</dbReference>
<dbReference type="RefSeq" id="WP_069189083.1">
    <property type="nucleotide sequence ID" value="NZ_FLYE01000034.1"/>
</dbReference>
<keyword evidence="3 5" id="KW-0697">Rotamase</keyword>
<evidence type="ECO:0000259" key="9">
    <source>
        <dbReference type="PROSITE" id="PS50206"/>
    </source>
</evidence>
<name>A0A1C3RIB7_9PROT</name>
<dbReference type="GO" id="GO:0003755">
    <property type="term" value="F:peptidyl-prolyl cis-trans isomerase activity"/>
    <property type="evidence" value="ECO:0007669"/>
    <property type="project" value="UniProtKB-UniRule"/>
</dbReference>
<dbReference type="InterPro" id="IPR001763">
    <property type="entry name" value="Rhodanese-like_dom"/>
</dbReference>
<dbReference type="Gene3D" id="3.10.50.40">
    <property type="match status" value="1"/>
</dbReference>
<gene>
    <name evidence="10" type="ORF">MTBPR1_40039</name>
</gene>
<dbReference type="OrthoDB" id="9812109at2"/>
<dbReference type="InterPro" id="IPR036873">
    <property type="entry name" value="Rhodanese-like_dom_sf"/>
</dbReference>
<keyword evidence="11" id="KW-1185">Reference proteome</keyword>
<dbReference type="EMBL" id="FLYE01000034">
    <property type="protein sequence ID" value="SCA57016.1"/>
    <property type="molecule type" value="Genomic_DNA"/>
</dbReference>
<evidence type="ECO:0000256" key="2">
    <source>
        <dbReference type="ARBA" id="ARBA00006577"/>
    </source>
</evidence>
<dbReference type="SUPFAM" id="SSF52821">
    <property type="entry name" value="Rhodanese/Cell cycle control phosphatase"/>
    <property type="match status" value="1"/>
</dbReference>
<feature type="domain" description="Rhodanese" evidence="9">
    <location>
        <begin position="147"/>
        <end position="246"/>
    </location>
</feature>
<dbReference type="PROSITE" id="PS50059">
    <property type="entry name" value="FKBP_PPIASE"/>
    <property type="match status" value="1"/>
</dbReference>
<dbReference type="Pfam" id="PF00254">
    <property type="entry name" value="FKBP_C"/>
    <property type="match status" value="1"/>
</dbReference>
<dbReference type="InterPro" id="IPR046357">
    <property type="entry name" value="PPIase_dom_sf"/>
</dbReference>
<feature type="chain" id="PRO_5008680797" description="Peptidyl-prolyl cis-trans isomerase" evidence="7">
    <location>
        <begin position="25"/>
        <end position="259"/>
    </location>
</feature>
<sequence length="259" mass="29055">MMRPVFKLLSLALVMSVLSSVGHSAELKVTDVIKGKGALAEKEKQVRVHYTGWLMNGNKFDSSKDRDRPFSFTLGARQVIPGWDQGVQGMRVGGLRELIIPPEMAYGPRGAGGVIQPNATLKFEVELLEVMEPPFKNINNEEVKALLKEGVKIVDVRTPAEWKKTGVIQGSLLLPFRMANGQINPKFPEDMARIADKKERVMLICRTGNRTRMASELLAMRFGFENVYNVRNGITYWLREKNQTVAPQMDMLKSTCSLC</sequence>
<dbReference type="Gene3D" id="3.40.250.10">
    <property type="entry name" value="Rhodanese-like domain"/>
    <property type="match status" value="1"/>
</dbReference>
<accession>A0A1C3RIB7</accession>
<dbReference type="FunFam" id="3.10.50.40:FF:000006">
    <property type="entry name" value="Peptidyl-prolyl cis-trans isomerase"/>
    <property type="match status" value="1"/>
</dbReference>
<evidence type="ECO:0000256" key="5">
    <source>
        <dbReference type="PROSITE-ProRule" id="PRU00277"/>
    </source>
</evidence>
<evidence type="ECO:0000256" key="3">
    <source>
        <dbReference type="ARBA" id="ARBA00023110"/>
    </source>
</evidence>
<dbReference type="AlphaFoldDB" id="A0A1C3RIB7"/>
<dbReference type="CDD" id="cd00158">
    <property type="entry name" value="RHOD"/>
    <property type="match status" value="1"/>
</dbReference>
<dbReference type="STRING" id="1867952.MTBPR1_40039"/>
<dbReference type="PANTHER" id="PTHR43811:SF19">
    <property type="entry name" value="39 KDA FK506-BINDING NUCLEAR PROTEIN"/>
    <property type="match status" value="1"/>
</dbReference>
<evidence type="ECO:0000259" key="8">
    <source>
        <dbReference type="PROSITE" id="PS50059"/>
    </source>
</evidence>
<evidence type="ECO:0000256" key="7">
    <source>
        <dbReference type="SAM" id="SignalP"/>
    </source>
</evidence>
<keyword evidence="4 5" id="KW-0413">Isomerase</keyword>
<dbReference type="PROSITE" id="PS50206">
    <property type="entry name" value="RHODANESE_3"/>
    <property type="match status" value="1"/>
</dbReference>
<comment type="similarity">
    <text evidence="2 6">Belongs to the FKBP-type PPIase family.</text>
</comment>